<organism evidence="2 3">
    <name type="scientific">Ferrovibrio terrae</name>
    <dbReference type="NCBI Taxonomy" id="2594003"/>
    <lineage>
        <taxon>Bacteria</taxon>
        <taxon>Pseudomonadati</taxon>
        <taxon>Pseudomonadota</taxon>
        <taxon>Alphaproteobacteria</taxon>
        <taxon>Rhodospirillales</taxon>
        <taxon>Rhodospirillaceae</taxon>
        <taxon>Ferrovibrio</taxon>
    </lineage>
</organism>
<name>A0A516H5Z6_9PROT</name>
<gene>
    <name evidence="2" type="ORF">FNB15_18750</name>
</gene>
<dbReference type="InterPro" id="IPR011201">
    <property type="entry name" value="Zinc-ribbon_6_bact"/>
</dbReference>
<dbReference type="PIRSF" id="PIRSF012641">
    <property type="entry name" value="UCP012641"/>
    <property type="match status" value="1"/>
</dbReference>
<dbReference type="Pfam" id="PF10005">
    <property type="entry name" value="Zn_ribbon_DZR_6"/>
    <property type="match status" value="1"/>
</dbReference>
<proteinExistence type="predicted"/>
<sequence length="422" mass="47405">MKLFECLACGQPLYFENTTCESCGRRLGFLPESGVLSALEPVQRNDGIDAWQALAAPEQQYRFCSNVAHDACNWLLPAEADGAQVDPEPYCVACAHNRTVPDLSVPDHVANWRRIESAKHRLFHGLLRLDLPHENRDEDPEEGLAFDFLADPPDPKAPRIITGHDNGLITINLVEADDAERERIRVQMHEPYRTLLGHFRHEVGHYYWERLVRRAGDNSETMATFRNLFGDERQDYGESLKTHYENGPPAGWQDGYVSAYAAVHPWEDFAETWAHYMHIVDTLETANAFGLRVKPRISRGEELGVRVDFDPYHGETIEQLIEAFLPVTFAVNSLNRAMGQQDFYPFVLSPAAISKLGFVHQLCRQAREGLPVLSQGTQPEAVPMLLANQPQIMPQAGPDEEVTEQTAALLTVASQLALDPVS</sequence>
<evidence type="ECO:0000259" key="1">
    <source>
        <dbReference type="Pfam" id="PF10005"/>
    </source>
</evidence>
<dbReference type="Gene3D" id="3.40.390.70">
    <property type="match status" value="1"/>
</dbReference>
<evidence type="ECO:0000313" key="2">
    <source>
        <dbReference type="EMBL" id="QDO99188.1"/>
    </source>
</evidence>
<protein>
    <recommendedName>
        <fullName evidence="1">Zinc-ribbon domain-containing protein</fullName>
    </recommendedName>
</protein>
<keyword evidence="3" id="KW-1185">Reference proteome</keyword>
<dbReference type="InterPro" id="IPR031321">
    <property type="entry name" value="UCP012641"/>
</dbReference>
<evidence type="ECO:0000313" key="3">
    <source>
        <dbReference type="Proteomes" id="UP000317496"/>
    </source>
</evidence>
<dbReference type="OrthoDB" id="256753at2"/>
<accession>A0A516H5Z6</accession>
<dbReference type="AlphaFoldDB" id="A0A516H5Z6"/>
<dbReference type="EMBL" id="CP041636">
    <property type="protein sequence ID" value="QDO99188.1"/>
    <property type="molecule type" value="Genomic_DNA"/>
</dbReference>
<dbReference type="Proteomes" id="UP000317496">
    <property type="component" value="Chromosome"/>
</dbReference>
<feature type="domain" description="Zinc-ribbon" evidence="1">
    <location>
        <begin position="3"/>
        <end position="104"/>
    </location>
</feature>
<reference evidence="2 3" key="1">
    <citation type="submission" date="2019-07" db="EMBL/GenBank/DDBJ databases">
        <title>Genome sequencing for Ferrovibrio sp. K5.</title>
        <authorList>
            <person name="Park S.-J."/>
        </authorList>
    </citation>
    <scope>NUCLEOTIDE SEQUENCE [LARGE SCALE GENOMIC DNA]</scope>
    <source>
        <strain evidence="2 3">K5</strain>
    </source>
</reference>
<dbReference type="RefSeq" id="WP_144258184.1">
    <property type="nucleotide sequence ID" value="NZ_CP041636.1"/>
</dbReference>
<dbReference type="KEGG" id="fer:FNB15_18750"/>
<dbReference type="Pfam" id="PF15887">
    <property type="entry name" value="Peptidase_Mx"/>
    <property type="match status" value="1"/>
</dbReference>